<feature type="region of interest" description="Disordered" evidence="1">
    <location>
        <begin position="384"/>
        <end position="465"/>
    </location>
</feature>
<evidence type="ECO:0000256" key="1">
    <source>
        <dbReference type="SAM" id="MobiDB-lite"/>
    </source>
</evidence>
<feature type="compositionally biased region" description="Polar residues" evidence="1">
    <location>
        <begin position="139"/>
        <end position="152"/>
    </location>
</feature>
<organism evidence="2 4">
    <name type="scientific">Medicago truncatula</name>
    <name type="common">Barrel medic</name>
    <name type="synonym">Medicago tribuloides</name>
    <dbReference type="NCBI Taxonomy" id="3880"/>
    <lineage>
        <taxon>Eukaryota</taxon>
        <taxon>Viridiplantae</taxon>
        <taxon>Streptophyta</taxon>
        <taxon>Embryophyta</taxon>
        <taxon>Tracheophyta</taxon>
        <taxon>Spermatophyta</taxon>
        <taxon>Magnoliopsida</taxon>
        <taxon>eudicotyledons</taxon>
        <taxon>Gunneridae</taxon>
        <taxon>Pentapetalae</taxon>
        <taxon>rosids</taxon>
        <taxon>fabids</taxon>
        <taxon>Fabales</taxon>
        <taxon>Fabaceae</taxon>
        <taxon>Papilionoideae</taxon>
        <taxon>50 kb inversion clade</taxon>
        <taxon>NPAAA clade</taxon>
        <taxon>Hologalegina</taxon>
        <taxon>IRL clade</taxon>
        <taxon>Trifolieae</taxon>
        <taxon>Medicago</taxon>
    </lineage>
</organism>
<keyword evidence="4" id="KW-1185">Reference proteome</keyword>
<gene>
    <name evidence="2" type="ordered locus">MTR_4g109570</name>
</gene>
<proteinExistence type="predicted"/>
<reference evidence="3" key="3">
    <citation type="submission" date="2015-04" db="UniProtKB">
        <authorList>
            <consortium name="EnsemblPlants"/>
        </authorList>
    </citation>
    <scope>IDENTIFICATION</scope>
    <source>
        <strain evidence="3">cv. Jemalong A17</strain>
    </source>
</reference>
<feature type="region of interest" description="Disordered" evidence="1">
    <location>
        <begin position="220"/>
        <end position="247"/>
    </location>
</feature>
<reference evidence="2 4" key="2">
    <citation type="journal article" date="2014" name="BMC Genomics">
        <title>An improved genome release (version Mt4.0) for the model legume Medicago truncatula.</title>
        <authorList>
            <person name="Tang H."/>
            <person name="Krishnakumar V."/>
            <person name="Bidwell S."/>
            <person name="Rosen B."/>
            <person name="Chan A."/>
            <person name="Zhou S."/>
            <person name="Gentzbittel L."/>
            <person name="Childs K.L."/>
            <person name="Yandell M."/>
            <person name="Gundlach H."/>
            <person name="Mayer K.F."/>
            <person name="Schwartz D.C."/>
            <person name="Town C.D."/>
        </authorList>
    </citation>
    <scope>GENOME REANNOTATION</scope>
    <source>
        <strain evidence="2">A17</strain>
        <strain evidence="3 4">cv. Jemalong A17</strain>
    </source>
</reference>
<dbReference type="EnsemblPlants" id="KEH32026">
    <property type="protein sequence ID" value="KEH32026"/>
    <property type="gene ID" value="MTR_4g109570"/>
</dbReference>
<dbReference type="Proteomes" id="UP000002051">
    <property type="component" value="Chromosome 4"/>
</dbReference>
<protein>
    <submittedName>
        <fullName evidence="2 3">Uncharacterized protein</fullName>
    </submittedName>
</protein>
<reference evidence="2 4" key="1">
    <citation type="journal article" date="2011" name="Nature">
        <title>The Medicago genome provides insight into the evolution of rhizobial symbioses.</title>
        <authorList>
            <person name="Young N.D."/>
            <person name="Debelle F."/>
            <person name="Oldroyd G.E."/>
            <person name="Geurts R."/>
            <person name="Cannon S.B."/>
            <person name="Udvardi M.K."/>
            <person name="Benedito V.A."/>
            <person name="Mayer K.F."/>
            <person name="Gouzy J."/>
            <person name="Schoof H."/>
            <person name="Van de Peer Y."/>
            <person name="Proost S."/>
            <person name="Cook D.R."/>
            <person name="Meyers B.C."/>
            <person name="Spannagl M."/>
            <person name="Cheung F."/>
            <person name="De Mita S."/>
            <person name="Krishnakumar V."/>
            <person name="Gundlach H."/>
            <person name="Zhou S."/>
            <person name="Mudge J."/>
            <person name="Bharti A.K."/>
            <person name="Murray J.D."/>
            <person name="Naoumkina M.A."/>
            <person name="Rosen B."/>
            <person name="Silverstein K.A."/>
            <person name="Tang H."/>
            <person name="Rombauts S."/>
            <person name="Zhao P.X."/>
            <person name="Zhou P."/>
            <person name="Barbe V."/>
            <person name="Bardou P."/>
            <person name="Bechner M."/>
            <person name="Bellec A."/>
            <person name="Berger A."/>
            <person name="Berges H."/>
            <person name="Bidwell S."/>
            <person name="Bisseling T."/>
            <person name="Choisne N."/>
            <person name="Couloux A."/>
            <person name="Denny R."/>
            <person name="Deshpande S."/>
            <person name="Dai X."/>
            <person name="Doyle J.J."/>
            <person name="Dudez A.M."/>
            <person name="Farmer A.D."/>
            <person name="Fouteau S."/>
            <person name="Franken C."/>
            <person name="Gibelin C."/>
            <person name="Gish J."/>
            <person name="Goldstein S."/>
            <person name="Gonzalez A.J."/>
            <person name="Green P.J."/>
            <person name="Hallab A."/>
            <person name="Hartog M."/>
            <person name="Hua A."/>
            <person name="Humphray S.J."/>
            <person name="Jeong D.H."/>
            <person name="Jing Y."/>
            <person name="Jocker A."/>
            <person name="Kenton S.M."/>
            <person name="Kim D.J."/>
            <person name="Klee K."/>
            <person name="Lai H."/>
            <person name="Lang C."/>
            <person name="Lin S."/>
            <person name="Macmil S.L."/>
            <person name="Magdelenat G."/>
            <person name="Matthews L."/>
            <person name="McCorrison J."/>
            <person name="Monaghan E.L."/>
            <person name="Mun J.H."/>
            <person name="Najar F.Z."/>
            <person name="Nicholson C."/>
            <person name="Noirot C."/>
            <person name="O'Bleness M."/>
            <person name="Paule C.R."/>
            <person name="Poulain J."/>
            <person name="Prion F."/>
            <person name="Qin B."/>
            <person name="Qu C."/>
            <person name="Retzel E.F."/>
            <person name="Riddle C."/>
            <person name="Sallet E."/>
            <person name="Samain S."/>
            <person name="Samson N."/>
            <person name="Sanders I."/>
            <person name="Saurat O."/>
            <person name="Scarpelli C."/>
            <person name="Schiex T."/>
            <person name="Segurens B."/>
            <person name="Severin A.J."/>
            <person name="Sherrier D.J."/>
            <person name="Shi R."/>
            <person name="Sims S."/>
            <person name="Singer S.R."/>
            <person name="Sinharoy S."/>
            <person name="Sterck L."/>
            <person name="Viollet A."/>
            <person name="Wang B.B."/>
            <person name="Wang K."/>
            <person name="Wang M."/>
            <person name="Wang X."/>
            <person name="Warfsmann J."/>
            <person name="Weissenbach J."/>
            <person name="White D.D."/>
            <person name="White J.D."/>
            <person name="Wiley G.B."/>
            <person name="Wincker P."/>
            <person name="Xing Y."/>
            <person name="Yang L."/>
            <person name="Yao Z."/>
            <person name="Ying F."/>
            <person name="Zhai J."/>
            <person name="Zhou L."/>
            <person name="Zuber A."/>
            <person name="Denarie J."/>
            <person name="Dixon R.A."/>
            <person name="May G.D."/>
            <person name="Schwartz D.C."/>
            <person name="Rogers J."/>
            <person name="Quetier F."/>
            <person name="Town C.D."/>
            <person name="Roe B.A."/>
        </authorList>
    </citation>
    <scope>NUCLEOTIDE SEQUENCE [LARGE SCALE GENOMIC DNA]</scope>
    <source>
        <strain evidence="2">A17</strain>
        <strain evidence="3 4">cv. Jemalong A17</strain>
    </source>
</reference>
<dbReference type="HOGENOM" id="CLU_542275_0_0_1"/>
<sequence length="503" mass="55130">MEVKGDNKVNIDLRTGHATNAYQPPPPLTEQELGRASNNPLEAHSHIPDINQAPVTSLSSSFQNPFIGPSEATNDTVEDDTNIGSSNTHIYNSPNEIHSSTNVISNLNSPTSTYELSQESSFNEKTNTNNSDSDDVVKSWQTQPSPCDIVSTNVESHHPFKEIEKGQQGVDDTIHTGTSSFPTLESLNQEQTCASINVTSNANQDLGLASRMVGESNNNEVATKSEPNHQHSDVAEHSTPTSSNQNIEHHKIKGPEIQNPPIQLMERPSENVTNAQYVFPSHVFARNNTNAPVEWSTASNESLFSIYMGNTSFSSELACFKSSDLDKSGDVCMSDQYIASPNHQPPVPVNKFNAISKGTAELHEEGLKVTEAKAAETMREVIMESSQTTKYVVKKEDKKSNSRHQSHGSTGSYAFKTSKDGDKSVSSKGVGENNTPNMKSEQNEKTEEVDQTQKFCDASKIRRNNGGREIDRRNINSVANYGGTDTVVNTKMLSLNLPQYGYM</sequence>
<dbReference type="AlphaFoldDB" id="A0A072URP6"/>
<dbReference type="PANTHER" id="PTHR33673">
    <property type="entry name" value="SUPPRESSOR SRP40-LIKE PROTEIN"/>
    <property type="match status" value="1"/>
</dbReference>
<dbReference type="PANTHER" id="PTHR33673:SF35">
    <property type="match status" value="1"/>
</dbReference>
<feature type="compositionally biased region" description="Polar residues" evidence="1">
    <location>
        <begin position="82"/>
        <end position="131"/>
    </location>
</feature>
<feature type="region of interest" description="Disordered" evidence="1">
    <location>
        <begin position="1"/>
        <end position="152"/>
    </location>
</feature>
<evidence type="ECO:0000313" key="3">
    <source>
        <dbReference type="EnsemblPlants" id="KEH32026"/>
    </source>
</evidence>
<feature type="compositionally biased region" description="Polar residues" evidence="1">
    <location>
        <begin position="53"/>
        <end position="64"/>
    </location>
</feature>
<name>A0A072URP6_MEDTR</name>
<feature type="compositionally biased region" description="Basic and acidic residues" evidence="1">
    <location>
        <begin position="226"/>
        <end position="236"/>
    </location>
</feature>
<evidence type="ECO:0000313" key="2">
    <source>
        <dbReference type="EMBL" id="KEH32026.1"/>
    </source>
</evidence>
<accession>A0A072URP6</accession>
<feature type="compositionally biased region" description="Basic and acidic residues" evidence="1">
    <location>
        <begin position="1"/>
        <end position="15"/>
    </location>
</feature>
<dbReference type="EMBL" id="CM001220">
    <property type="protein sequence ID" value="KEH32026.1"/>
    <property type="molecule type" value="Genomic_DNA"/>
</dbReference>
<evidence type="ECO:0000313" key="4">
    <source>
        <dbReference type="Proteomes" id="UP000002051"/>
    </source>
</evidence>